<comment type="cofactor">
    <cofactor evidence="14 15">
        <name>Mn(2+)</name>
        <dbReference type="ChEBI" id="CHEBI:29035"/>
    </cofactor>
    <cofactor evidence="14 15">
        <name>Mg(2+)</name>
        <dbReference type="ChEBI" id="CHEBI:18420"/>
    </cofactor>
    <text evidence="14 15">Manganese or magnesium. Binds 1 divalent metal ion per monomer in the absence of substrate. May bind a second metal ion after substrate binding.</text>
</comment>
<evidence type="ECO:0000256" key="14">
    <source>
        <dbReference type="HAMAP-Rule" id="MF_00052"/>
    </source>
</evidence>
<organism evidence="18 19">
    <name type="scientific">Litoreibacter arenae DSM 19593</name>
    <dbReference type="NCBI Taxonomy" id="1123360"/>
    <lineage>
        <taxon>Bacteria</taxon>
        <taxon>Pseudomonadati</taxon>
        <taxon>Pseudomonadota</taxon>
        <taxon>Alphaproteobacteria</taxon>
        <taxon>Rhodobacterales</taxon>
        <taxon>Roseobacteraceae</taxon>
        <taxon>Litoreibacter</taxon>
    </lineage>
</organism>
<evidence type="ECO:0000313" key="19">
    <source>
        <dbReference type="Proteomes" id="UP000015351"/>
    </source>
</evidence>
<dbReference type="InterPro" id="IPR001352">
    <property type="entry name" value="RNase_HII/HIII"/>
</dbReference>
<dbReference type="FunFam" id="3.30.420.10:FF:000006">
    <property type="entry name" value="Ribonuclease HII"/>
    <property type="match status" value="1"/>
</dbReference>
<keyword evidence="10 14" id="KW-0479">Metal-binding</keyword>
<dbReference type="GO" id="GO:0003723">
    <property type="term" value="F:RNA binding"/>
    <property type="evidence" value="ECO:0007669"/>
    <property type="project" value="UniProtKB-UniRule"/>
</dbReference>
<evidence type="ECO:0000256" key="2">
    <source>
        <dbReference type="ARBA" id="ARBA00001946"/>
    </source>
</evidence>
<dbReference type="GO" id="GO:0004523">
    <property type="term" value="F:RNA-DNA hybrid ribonuclease activity"/>
    <property type="evidence" value="ECO:0007669"/>
    <property type="project" value="UniProtKB-UniRule"/>
</dbReference>
<feature type="binding site" evidence="14 15">
    <location>
        <position position="126"/>
    </location>
    <ligand>
        <name>a divalent metal cation</name>
        <dbReference type="ChEBI" id="CHEBI:60240"/>
    </ligand>
</feature>
<accession>S9QCW0</accession>
<dbReference type="GO" id="GO:0006298">
    <property type="term" value="P:mismatch repair"/>
    <property type="evidence" value="ECO:0007669"/>
    <property type="project" value="TreeGrafter"/>
</dbReference>
<dbReference type="Pfam" id="PF01351">
    <property type="entry name" value="RNase_HII"/>
    <property type="match status" value="1"/>
</dbReference>
<proteinExistence type="inferred from homology"/>
<keyword evidence="13 14" id="KW-0464">Manganese</keyword>
<dbReference type="EMBL" id="AONI01000015">
    <property type="protein sequence ID" value="EPX77782.1"/>
    <property type="molecule type" value="Genomic_DNA"/>
</dbReference>
<feature type="binding site" evidence="14 15">
    <location>
        <position position="37"/>
    </location>
    <ligand>
        <name>a divalent metal cation</name>
        <dbReference type="ChEBI" id="CHEBI:60240"/>
    </ligand>
</feature>
<dbReference type="HOGENOM" id="CLU_036532_3_2_5"/>
<evidence type="ECO:0000256" key="8">
    <source>
        <dbReference type="ARBA" id="ARBA00022490"/>
    </source>
</evidence>
<dbReference type="SUPFAM" id="SSF53098">
    <property type="entry name" value="Ribonuclease H-like"/>
    <property type="match status" value="1"/>
</dbReference>
<dbReference type="PATRIC" id="fig|1123360.3.peg.3476"/>
<dbReference type="Gene3D" id="3.30.420.10">
    <property type="entry name" value="Ribonuclease H-like superfamily/Ribonuclease H"/>
    <property type="match status" value="1"/>
</dbReference>
<protein>
    <recommendedName>
        <fullName evidence="7 14">Ribonuclease HII</fullName>
        <shortName evidence="14">RNase HII</shortName>
        <ecNumber evidence="6 14">3.1.26.4</ecNumber>
    </recommendedName>
</protein>
<dbReference type="InterPro" id="IPR012337">
    <property type="entry name" value="RNaseH-like_sf"/>
</dbReference>
<feature type="binding site" evidence="14 15">
    <location>
        <position position="36"/>
    </location>
    <ligand>
        <name>a divalent metal cation</name>
        <dbReference type="ChEBI" id="CHEBI:60240"/>
    </ligand>
</feature>
<dbReference type="Proteomes" id="UP000015351">
    <property type="component" value="Unassembled WGS sequence"/>
</dbReference>
<dbReference type="NCBIfam" id="NF000594">
    <property type="entry name" value="PRK00015.1-1"/>
    <property type="match status" value="1"/>
</dbReference>
<gene>
    <name evidence="14" type="primary">rnhB</name>
    <name evidence="18" type="ORF">thalar_03509</name>
</gene>
<dbReference type="CDD" id="cd07182">
    <property type="entry name" value="RNase_HII_bacteria_HII_like"/>
    <property type="match status" value="1"/>
</dbReference>
<dbReference type="GO" id="GO:0005737">
    <property type="term" value="C:cytoplasm"/>
    <property type="evidence" value="ECO:0007669"/>
    <property type="project" value="UniProtKB-SubCell"/>
</dbReference>
<evidence type="ECO:0000259" key="17">
    <source>
        <dbReference type="PROSITE" id="PS51975"/>
    </source>
</evidence>
<dbReference type="AlphaFoldDB" id="S9QCW0"/>
<sequence length="216" mass="23066">MRFGPNPALGAGMTGPDFTYERALLAQGLTAIAGTDEVGRGPLAGPVVAAAVILDPESIPLGLNDSKKLSAKKREALFDQIITCARFYIAEASVDEIDALNIYHASHLAMCRAVAGLGQVDHVLVDGNKIPREMGPPATAIVKGDTRSQSIAAASILAKVTRDRHMDALAQQYPGYGWEKNAGYPTKSHISALIELGVTPHHRRSFKPVHNILCHL</sequence>
<comment type="subcellular location">
    <subcellularLocation>
        <location evidence="4 14">Cytoplasm</location>
    </subcellularLocation>
</comment>
<comment type="cofactor">
    <cofactor evidence="2">
        <name>Mg(2+)</name>
        <dbReference type="ChEBI" id="CHEBI:18420"/>
    </cofactor>
</comment>
<keyword evidence="11 14" id="KW-0255">Endonuclease</keyword>
<dbReference type="NCBIfam" id="NF000595">
    <property type="entry name" value="PRK00015.1-3"/>
    <property type="match status" value="1"/>
</dbReference>
<dbReference type="EC" id="3.1.26.4" evidence="6 14"/>
<dbReference type="InterPro" id="IPR022898">
    <property type="entry name" value="RNase_HII"/>
</dbReference>
<comment type="function">
    <text evidence="3 14 16">Endonuclease that specifically degrades the RNA of RNA-DNA hybrids.</text>
</comment>
<evidence type="ECO:0000256" key="4">
    <source>
        <dbReference type="ARBA" id="ARBA00004496"/>
    </source>
</evidence>
<dbReference type="PANTHER" id="PTHR10954:SF18">
    <property type="entry name" value="RIBONUCLEASE HII"/>
    <property type="match status" value="1"/>
</dbReference>
<evidence type="ECO:0000256" key="15">
    <source>
        <dbReference type="PROSITE-ProRule" id="PRU01319"/>
    </source>
</evidence>
<name>S9QCW0_9RHOB</name>
<feature type="domain" description="RNase H type-2" evidence="17">
    <location>
        <begin position="30"/>
        <end position="216"/>
    </location>
</feature>
<comment type="similarity">
    <text evidence="5 14 16">Belongs to the RNase HII family.</text>
</comment>
<evidence type="ECO:0000256" key="12">
    <source>
        <dbReference type="ARBA" id="ARBA00022801"/>
    </source>
</evidence>
<dbReference type="GO" id="GO:0032299">
    <property type="term" value="C:ribonuclease H2 complex"/>
    <property type="evidence" value="ECO:0007669"/>
    <property type="project" value="TreeGrafter"/>
</dbReference>
<reference evidence="19" key="1">
    <citation type="journal article" date="2013" name="Stand. Genomic Sci.">
        <title>Genome sequence of the Litoreibacter arenae type strain (DSM 19593(T)), a member of the Roseobacter clade isolated from sea sand.</title>
        <authorList>
            <person name="Riedel T."/>
            <person name="Fiebig A."/>
            <person name="Petersen J."/>
            <person name="Gronow S."/>
            <person name="Kyrpides N.C."/>
            <person name="Goker M."/>
            <person name="Klenk H.P."/>
        </authorList>
    </citation>
    <scope>NUCLEOTIDE SEQUENCE [LARGE SCALE GENOMIC DNA]</scope>
    <source>
        <strain evidence="19">DSM 19593</strain>
    </source>
</reference>
<evidence type="ECO:0000256" key="9">
    <source>
        <dbReference type="ARBA" id="ARBA00022722"/>
    </source>
</evidence>
<dbReference type="HAMAP" id="MF_00052_B">
    <property type="entry name" value="RNase_HII_B"/>
    <property type="match status" value="1"/>
</dbReference>
<comment type="catalytic activity">
    <reaction evidence="1 14 15 16">
        <text>Endonucleolytic cleavage to 5'-phosphomonoester.</text>
        <dbReference type="EC" id="3.1.26.4"/>
    </reaction>
</comment>
<evidence type="ECO:0000256" key="6">
    <source>
        <dbReference type="ARBA" id="ARBA00012180"/>
    </source>
</evidence>
<keyword evidence="8 14" id="KW-0963">Cytoplasm</keyword>
<evidence type="ECO:0000256" key="16">
    <source>
        <dbReference type="RuleBase" id="RU003515"/>
    </source>
</evidence>
<dbReference type="eggNOG" id="COG0164">
    <property type="taxonomic scope" value="Bacteria"/>
</dbReference>
<dbReference type="InterPro" id="IPR036397">
    <property type="entry name" value="RNaseH_sf"/>
</dbReference>
<evidence type="ECO:0000313" key="18">
    <source>
        <dbReference type="EMBL" id="EPX77782.1"/>
    </source>
</evidence>
<evidence type="ECO:0000256" key="13">
    <source>
        <dbReference type="ARBA" id="ARBA00023211"/>
    </source>
</evidence>
<keyword evidence="12 14" id="KW-0378">Hydrolase</keyword>
<dbReference type="GO" id="GO:0030145">
    <property type="term" value="F:manganese ion binding"/>
    <property type="evidence" value="ECO:0007669"/>
    <property type="project" value="UniProtKB-UniRule"/>
</dbReference>
<evidence type="ECO:0000256" key="7">
    <source>
        <dbReference type="ARBA" id="ARBA00019179"/>
    </source>
</evidence>
<dbReference type="GO" id="GO:0043137">
    <property type="term" value="P:DNA replication, removal of RNA primer"/>
    <property type="evidence" value="ECO:0007669"/>
    <property type="project" value="TreeGrafter"/>
</dbReference>
<dbReference type="PROSITE" id="PS51975">
    <property type="entry name" value="RNASE_H_2"/>
    <property type="match status" value="1"/>
</dbReference>
<evidence type="ECO:0000256" key="3">
    <source>
        <dbReference type="ARBA" id="ARBA00004065"/>
    </source>
</evidence>
<dbReference type="STRING" id="1123360.thalar_03509"/>
<comment type="caution">
    <text evidence="18">The sequence shown here is derived from an EMBL/GenBank/DDBJ whole genome shotgun (WGS) entry which is preliminary data.</text>
</comment>
<dbReference type="PANTHER" id="PTHR10954">
    <property type="entry name" value="RIBONUCLEASE H2 SUBUNIT A"/>
    <property type="match status" value="1"/>
</dbReference>
<evidence type="ECO:0000256" key="5">
    <source>
        <dbReference type="ARBA" id="ARBA00007383"/>
    </source>
</evidence>
<evidence type="ECO:0000256" key="1">
    <source>
        <dbReference type="ARBA" id="ARBA00000077"/>
    </source>
</evidence>
<evidence type="ECO:0000256" key="11">
    <source>
        <dbReference type="ARBA" id="ARBA00022759"/>
    </source>
</evidence>
<dbReference type="InterPro" id="IPR024567">
    <property type="entry name" value="RNase_HII/HIII_dom"/>
</dbReference>
<keyword evidence="9 14" id="KW-0540">Nuclease</keyword>
<keyword evidence="19" id="KW-1185">Reference proteome</keyword>
<evidence type="ECO:0000256" key="10">
    <source>
        <dbReference type="ARBA" id="ARBA00022723"/>
    </source>
</evidence>